<dbReference type="Proteomes" id="UP000888080">
    <property type="component" value="Genome"/>
</dbReference>
<dbReference type="GeneID" id="80557504"/>
<protein>
    <submittedName>
        <fullName evidence="2">Putative glycoprotein 2</fullName>
    </submittedName>
</protein>
<feature type="compositionally biased region" description="Basic and acidic residues" evidence="1">
    <location>
        <begin position="275"/>
        <end position="286"/>
    </location>
</feature>
<dbReference type="KEGG" id="vg:80557504"/>
<dbReference type="EMBL" id="MN661023">
    <property type="protein sequence ID" value="QHA33849.1"/>
    <property type="molecule type" value="Viral_cRNA"/>
</dbReference>
<reference evidence="2" key="1">
    <citation type="submission" date="2019-10" db="EMBL/GenBank/DDBJ databases">
        <authorList>
            <person name="Nitsche A."/>
            <person name="Hankeln T."/>
            <person name="Acosta O."/>
            <person name="Velez I.D."/>
            <person name="Schiemann D.J."/>
        </authorList>
    </citation>
    <scope>NUCLEOTIDE SEQUENCE</scope>
    <source>
        <strain evidence="2">CV/Mati1754-5</strain>
    </source>
</reference>
<proteinExistence type="predicted"/>
<feature type="region of interest" description="Disordered" evidence="1">
    <location>
        <begin position="1"/>
        <end position="23"/>
    </location>
</feature>
<accession>A0A6B9KP85</accession>
<feature type="region of interest" description="Disordered" evidence="1">
    <location>
        <begin position="253"/>
        <end position="286"/>
    </location>
</feature>
<keyword evidence="3" id="KW-1185">Reference proteome</keyword>
<name>A0A6B9KP85_9VIRU</name>
<dbReference type="RefSeq" id="YP_010840333.1">
    <property type="nucleotide sequence ID" value="NC_078623.1"/>
</dbReference>
<organism evidence="2 3">
    <name type="scientific">Coredo virus</name>
    <dbReference type="NCBI Taxonomy" id="2689366"/>
    <lineage>
        <taxon>Viruses</taxon>
        <taxon>Riboviria</taxon>
        <taxon>Orthornavirae</taxon>
        <taxon>Negarnaviricota</taxon>
        <taxon>Polyploviricotina</taxon>
        <taxon>Bunyaviricetes</taxon>
        <taxon>Elliovirales</taxon>
        <taxon>Phasmaviridae</taxon>
        <taxon>Orthophasmavirus</taxon>
        <taxon>Orthophasmavirus coredoense</taxon>
    </lineage>
</organism>
<sequence length="286" mass="30894">MGVRSSNPPPKGNNDAEIPGEGFDYEYYEEVGEEEAIYDEDHDATPTGDLEGAVGGEFVPTLLSEDSVLEIPGQLTPVKSDIPEPIAGPSRASDKKSVGFKSLDEFIIPGAGKYPNCLKHGPGCKNAKYMYSFPECLCGGEFRKPRHDKSHKSDWHMCVDCLMIAFNAHGTPMSTIARALMRRSVGKEYVDTLLNVWGMKLSENKLALALLLTVNGGTYYHRALCSNLIGCAPTLNAVQIHIAKFHVVPPVPTTAPAVEDKNADAAKSTAAAARSPDESKTPDKTE</sequence>
<evidence type="ECO:0000256" key="1">
    <source>
        <dbReference type="SAM" id="MobiDB-lite"/>
    </source>
</evidence>
<evidence type="ECO:0000313" key="2">
    <source>
        <dbReference type="EMBL" id="QHA33849.1"/>
    </source>
</evidence>
<evidence type="ECO:0000313" key="3">
    <source>
        <dbReference type="Proteomes" id="UP000888080"/>
    </source>
</evidence>